<dbReference type="SMART" id="SM00100">
    <property type="entry name" value="cNMP"/>
    <property type="match status" value="1"/>
</dbReference>
<dbReference type="InterPro" id="IPR050397">
    <property type="entry name" value="Env_Response_Regulators"/>
</dbReference>
<dbReference type="InterPro" id="IPR018490">
    <property type="entry name" value="cNMP-bd_dom_sf"/>
</dbReference>
<feature type="domain" description="Cyclic nucleotide-binding" evidence="1">
    <location>
        <begin position="29"/>
        <end position="152"/>
    </location>
</feature>
<dbReference type="PANTHER" id="PTHR24567">
    <property type="entry name" value="CRP FAMILY TRANSCRIPTIONAL REGULATORY PROTEIN"/>
    <property type="match status" value="1"/>
</dbReference>
<dbReference type="RefSeq" id="WP_371439262.1">
    <property type="nucleotide sequence ID" value="NZ_JBHSRS010000080.1"/>
</dbReference>
<sequence>MLFSRNRYSAPFKDANQENAAHLLVTPTALADLSKADARTVISFMLLRRVEIGTVLIKEGEVTHTDFMMLILEGEVLVDNEVASMDDSMVMSVIGPGSLIGEMGVLDGAPRSASCTATSDLAVAVLSREALLTLIKSNPAVAARLMLAISKRLSDRLREANRKIRTLGGLSRALQQELNAAHQIKSGVIFDR</sequence>
<reference evidence="3" key="1">
    <citation type="journal article" date="2019" name="Int. J. Syst. Evol. Microbiol.">
        <title>The Global Catalogue of Microorganisms (GCM) 10K type strain sequencing project: providing services to taxonomists for standard genome sequencing and annotation.</title>
        <authorList>
            <consortium name="The Broad Institute Genomics Platform"/>
            <consortium name="The Broad Institute Genome Sequencing Center for Infectious Disease"/>
            <person name="Wu L."/>
            <person name="Ma J."/>
        </authorList>
    </citation>
    <scope>NUCLEOTIDE SEQUENCE [LARGE SCALE GENOMIC DNA]</scope>
    <source>
        <strain evidence="3">CCUG 39402</strain>
    </source>
</reference>
<dbReference type="PANTHER" id="PTHR24567:SF68">
    <property type="entry name" value="DNA-BINDING TRANSCRIPTIONAL DUAL REGULATOR CRP"/>
    <property type="match status" value="1"/>
</dbReference>
<evidence type="ECO:0000259" key="1">
    <source>
        <dbReference type="PROSITE" id="PS50042"/>
    </source>
</evidence>
<dbReference type="InterPro" id="IPR000595">
    <property type="entry name" value="cNMP-bd_dom"/>
</dbReference>
<dbReference type="PROSITE" id="PS50042">
    <property type="entry name" value="CNMP_BINDING_3"/>
    <property type="match status" value="1"/>
</dbReference>
<protein>
    <submittedName>
        <fullName evidence="2">Cyclic nucleotide-binding domain-containing protein</fullName>
    </submittedName>
</protein>
<evidence type="ECO:0000313" key="2">
    <source>
        <dbReference type="EMBL" id="MFC6282779.1"/>
    </source>
</evidence>
<evidence type="ECO:0000313" key="3">
    <source>
        <dbReference type="Proteomes" id="UP001596270"/>
    </source>
</evidence>
<dbReference type="Proteomes" id="UP001596270">
    <property type="component" value="Unassembled WGS sequence"/>
</dbReference>
<dbReference type="SUPFAM" id="SSF51206">
    <property type="entry name" value="cAMP-binding domain-like"/>
    <property type="match status" value="1"/>
</dbReference>
<organism evidence="2 3">
    <name type="scientific">Polaromonas aquatica</name>
    <dbReference type="NCBI Taxonomy" id="332657"/>
    <lineage>
        <taxon>Bacteria</taxon>
        <taxon>Pseudomonadati</taxon>
        <taxon>Pseudomonadota</taxon>
        <taxon>Betaproteobacteria</taxon>
        <taxon>Burkholderiales</taxon>
        <taxon>Comamonadaceae</taxon>
        <taxon>Polaromonas</taxon>
    </lineage>
</organism>
<comment type="caution">
    <text evidence="2">The sequence shown here is derived from an EMBL/GenBank/DDBJ whole genome shotgun (WGS) entry which is preliminary data.</text>
</comment>
<dbReference type="Gene3D" id="2.60.120.10">
    <property type="entry name" value="Jelly Rolls"/>
    <property type="match status" value="1"/>
</dbReference>
<keyword evidence="3" id="KW-1185">Reference proteome</keyword>
<dbReference type="InterPro" id="IPR014710">
    <property type="entry name" value="RmlC-like_jellyroll"/>
</dbReference>
<dbReference type="CDD" id="cd00038">
    <property type="entry name" value="CAP_ED"/>
    <property type="match status" value="1"/>
</dbReference>
<accession>A0ABW1U0M7</accession>
<proteinExistence type="predicted"/>
<dbReference type="EMBL" id="JBHSRS010000080">
    <property type="protein sequence ID" value="MFC6282779.1"/>
    <property type="molecule type" value="Genomic_DNA"/>
</dbReference>
<gene>
    <name evidence="2" type="ORF">ACFQND_16250</name>
</gene>
<name>A0ABW1U0M7_9BURK</name>
<dbReference type="Pfam" id="PF00027">
    <property type="entry name" value="cNMP_binding"/>
    <property type="match status" value="1"/>
</dbReference>